<keyword evidence="1" id="KW-1133">Transmembrane helix</keyword>
<keyword evidence="1" id="KW-0812">Transmembrane</keyword>
<dbReference type="Gene3D" id="1.10.533.10">
    <property type="entry name" value="Death Domain, Fas"/>
    <property type="match status" value="1"/>
</dbReference>
<evidence type="ECO:0000313" key="2">
    <source>
        <dbReference type="EnsemblMetazoa" id="Aqu2.1.03769_001"/>
    </source>
</evidence>
<dbReference type="AlphaFoldDB" id="A0A1X7SNU8"/>
<reference evidence="2" key="1">
    <citation type="submission" date="2017-05" db="UniProtKB">
        <authorList>
            <consortium name="EnsemblMetazoa"/>
        </authorList>
    </citation>
    <scope>IDENTIFICATION</scope>
</reference>
<dbReference type="InParanoid" id="A0A1X7SNU8"/>
<protein>
    <recommendedName>
        <fullName evidence="3">Death domain-containing protein</fullName>
    </recommendedName>
</protein>
<dbReference type="EnsemblMetazoa" id="Aqu2.1.03769_001">
    <property type="protein sequence ID" value="Aqu2.1.03769_001"/>
    <property type="gene ID" value="Aqu2.1.03769"/>
</dbReference>
<evidence type="ECO:0000256" key="1">
    <source>
        <dbReference type="SAM" id="Phobius"/>
    </source>
</evidence>
<dbReference type="InterPro" id="IPR011029">
    <property type="entry name" value="DEATH-like_dom_sf"/>
</dbReference>
<keyword evidence="1" id="KW-0472">Membrane</keyword>
<accession>A0A1X7SNU8</accession>
<sequence length="201" mass="22599">SKTLDITHLQKVLKLLREGHFNGDWEGLGLELGLYQHPTLSNIQYNYTRAAALRECLATWLLKADAVDENGGVTYVSLANAVERLSQKSVADYIRRKCGIDCSQEEIIESNDIPQSKPVPAQDSYHIAEEEEKEKQIAEKSGVRHRILNVKEPQVLSPSPQELKKAGSSCSYLQVMIAFICIALFAIVGIMSYMVFVRRNF</sequence>
<name>A0A1X7SNU8_AMPQE</name>
<proteinExistence type="predicted"/>
<evidence type="ECO:0008006" key="3">
    <source>
        <dbReference type="Google" id="ProtNLM"/>
    </source>
</evidence>
<organism evidence="2">
    <name type="scientific">Amphimedon queenslandica</name>
    <name type="common">Sponge</name>
    <dbReference type="NCBI Taxonomy" id="400682"/>
    <lineage>
        <taxon>Eukaryota</taxon>
        <taxon>Metazoa</taxon>
        <taxon>Porifera</taxon>
        <taxon>Demospongiae</taxon>
        <taxon>Heteroscleromorpha</taxon>
        <taxon>Haplosclerida</taxon>
        <taxon>Niphatidae</taxon>
        <taxon>Amphimedon</taxon>
    </lineage>
</organism>
<feature type="transmembrane region" description="Helical" evidence="1">
    <location>
        <begin position="172"/>
        <end position="196"/>
    </location>
</feature>